<feature type="domain" description="PAC" evidence="11">
    <location>
        <begin position="91"/>
        <end position="143"/>
    </location>
</feature>
<dbReference type="HOGENOM" id="CLU_000445_107_26_6"/>
<evidence type="ECO:0000256" key="1">
    <source>
        <dbReference type="ARBA" id="ARBA00004236"/>
    </source>
</evidence>
<reference evidence="12" key="1">
    <citation type="journal article" date="2014" name="Genome Announc.">
        <title>Draft Genome Sequence of Pseudomonas moraviensis R28-S.</title>
        <authorList>
            <person name="Hunter S.S."/>
            <person name="Yano H."/>
            <person name="Loftie-Eaton W."/>
            <person name="Hughes J."/>
            <person name="De Gelder L."/>
            <person name="Stragier P."/>
            <person name="De Vos P."/>
            <person name="Settles M.L."/>
            <person name="Top E.M."/>
        </authorList>
    </citation>
    <scope>NUCLEOTIDE SEQUENCE [LARGE SCALE GENOMIC DNA]</scope>
    <source>
        <strain evidence="12">R28-S</strain>
    </source>
</reference>
<evidence type="ECO:0000259" key="11">
    <source>
        <dbReference type="PROSITE" id="PS50113"/>
    </source>
</evidence>
<proteinExistence type="predicted"/>
<protein>
    <submittedName>
        <fullName evidence="12">Chemotaxis protein</fullName>
    </submittedName>
</protein>
<dbReference type="PROSITE" id="PS50111">
    <property type="entry name" value="CHEMOTAXIS_TRANSDUC_2"/>
    <property type="match status" value="1"/>
</dbReference>
<sequence length="436" mass="47994">MFNKNIKQELQKAKNELALSQQLLKGLTEETLALTVDEDFNIVDANSKFLSCLGYSTSLIGRPLSEIVPNYVVNLPCYRNLRDAVKIGSSVSDNYRYLSAGGSLAWLWGIWQPMKDETGKLLHIRFFGRDVTESMNLARENEAFIKALSRSTAVIEFDLNGTVLNANAPFLTAMGYNLDQIKGKHHRMFCEHDEASSPAYSAFWKALNDGEFVAGRFKRVDSYGRTIWLEATYNPVYDAQNKLYKFIKFATVVTDQVDRESEVNEAASIAYEISQKTDSTAQEGAQVVQETVDTMQRISLVMQSASLSIEDLGKQSHLISSMVQTISSIAQQTNLLALNAAIEAARAGEQGRGFAVVADEVRQLAGRTSAATEEIVSVVGKNQDLVNKAVQDMASSKHQAEQGLVLANQAGSVIVKIQEGAKQVVSAVGRFANRLK</sequence>
<evidence type="ECO:0000256" key="4">
    <source>
        <dbReference type="ARBA" id="ARBA00022692"/>
    </source>
</evidence>
<evidence type="ECO:0000256" key="9">
    <source>
        <dbReference type="SAM" id="Coils"/>
    </source>
</evidence>
<dbReference type="PROSITE" id="PS50113">
    <property type="entry name" value="PAC"/>
    <property type="match status" value="1"/>
</dbReference>
<dbReference type="Gene3D" id="3.30.450.20">
    <property type="entry name" value="PAS domain"/>
    <property type="match status" value="2"/>
</dbReference>
<dbReference type="InterPro" id="IPR035965">
    <property type="entry name" value="PAS-like_dom_sf"/>
</dbReference>
<dbReference type="AlphaFoldDB" id="V8R481"/>
<dbReference type="InterPro" id="IPR001610">
    <property type="entry name" value="PAC"/>
</dbReference>
<dbReference type="GO" id="GO:0005886">
    <property type="term" value="C:plasma membrane"/>
    <property type="evidence" value="ECO:0007669"/>
    <property type="project" value="UniProtKB-SubCell"/>
</dbReference>
<dbReference type="InterPro" id="IPR004089">
    <property type="entry name" value="MCPsignal_dom"/>
</dbReference>
<keyword evidence="4" id="KW-0812">Transmembrane</keyword>
<feature type="domain" description="Methyl-accepting transducer" evidence="10">
    <location>
        <begin position="261"/>
        <end position="436"/>
    </location>
</feature>
<dbReference type="PANTHER" id="PTHR32089:SF112">
    <property type="entry name" value="LYSOZYME-LIKE PROTEIN-RELATED"/>
    <property type="match status" value="1"/>
</dbReference>
<dbReference type="PATRIC" id="fig|1395516.4.peg.3839"/>
<evidence type="ECO:0000256" key="3">
    <source>
        <dbReference type="ARBA" id="ARBA00022481"/>
    </source>
</evidence>
<dbReference type="Proteomes" id="UP000024771">
    <property type="component" value="Chromosome"/>
</dbReference>
<dbReference type="NCBIfam" id="TIGR00229">
    <property type="entry name" value="sensory_box"/>
    <property type="match status" value="2"/>
</dbReference>
<dbReference type="PANTHER" id="PTHR32089">
    <property type="entry name" value="METHYL-ACCEPTING CHEMOTAXIS PROTEIN MCPB"/>
    <property type="match status" value="1"/>
</dbReference>
<dbReference type="GO" id="GO:0007165">
    <property type="term" value="P:signal transduction"/>
    <property type="evidence" value="ECO:0007669"/>
    <property type="project" value="UniProtKB-KW"/>
</dbReference>
<dbReference type="Pfam" id="PF00015">
    <property type="entry name" value="MCPsignal"/>
    <property type="match status" value="1"/>
</dbReference>
<evidence type="ECO:0000256" key="5">
    <source>
        <dbReference type="ARBA" id="ARBA00022989"/>
    </source>
</evidence>
<dbReference type="EMBL" id="AYMZ01000008">
    <property type="protein sequence ID" value="ETF06380.1"/>
    <property type="molecule type" value="Genomic_DNA"/>
</dbReference>
<comment type="caution">
    <text evidence="12">The sequence shown here is derived from an EMBL/GenBank/DDBJ whole genome shotgun (WGS) entry which is preliminary data.</text>
</comment>
<dbReference type="Gene3D" id="1.10.287.950">
    <property type="entry name" value="Methyl-accepting chemotaxis protein"/>
    <property type="match status" value="1"/>
</dbReference>
<accession>V8R481</accession>
<keyword evidence="7 8" id="KW-0807">Transducer</keyword>
<evidence type="ECO:0000313" key="12">
    <source>
        <dbReference type="EMBL" id="ETF06380.1"/>
    </source>
</evidence>
<keyword evidence="3" id="KW-0488">Methylation</keyword>
<keyword evidence="6" id="KW-0472">Membrane</keyword>
<evidence type="ECO:0000256" key="6">
    <source>
        <dbReference type="ARBA" id="ARBA00023136"/>
    </source>
</evidence>
<comment type="subcellular location">
    <subcellularLocation>
        <location evidence="1">Cell membrane</location>
    </subcellularLocation>
</comment>
<evidence type="ECO:0000256" key="8">
    <source>
        <dbReference type="PROSITE-ProRule" id="PRU00284"/>
    </source>
</evidence>
<keyword evidence="2" id="KW-1003">Cell membrane</keyword>
<dbReference type="SMART" id="SM00283">
    <property type="entry name" value="MA"/>
    <property type="match status" value="1"/>
</dbReference>
<dbReference type="SMART" id="SM00086">
    <property type="entry name" value="PAC"/>
    <property type="match status" value="2"/>
</dbReference>
<dbReference type="InterPro" id="IPR000700">
    <property type="entry name" value="PAS-assoc_C"/>
</dbReference>
<dbReference type="Pfam" id="PF13426">
    <property type="entry name" value="PAS_9"/>
    <property type="match status" value="1"/>
</dbReference>
<keyword evidence="5" id="KW-1133">Transmembrane helix</keyword>
<evidence type="ECO:0000256" key="2">
    <source>
        <dbReference type="ARBA" id="ARBA00022475"/>
    </source>
</evidence>
<dbReference type="GO" id="GO:0006935">
    <property type="term" value="P:chemotaxis"/>
    <property type="evidence" value="ECO:0007669"/>
    <property type="project" value="UniProtKB-ARBA"/>
</dbReference>
<dbReference type="eggNOG" id="COG0840">
    <property type="taxonomic scope" value="Bacteria"/>
</dbReference>
<evidence type="ECO:0000256" key="7">
    <source>
        <dbReference type="ARBA" id="ARBA00023224"/>
    </source>
</evidence>
<dbReference type="InterPro" id="IPR013655">
    <property type="entry name" value="PAS_fold_3"/>
</dbReference>
<gene>
    <name evidence="12" type="ORF">PMO01_18905</name>
</gene>
<organism evidence="12">
    <name type="scientific">Pseudomonas moraviensis R28-S</name>
    <dbReference type="NCBI Taxonomy" id="1395516"/>
    <lineage>
        <taxon>Bacteria</taxon>
        <taxon>Pseudomonadati</taxon>
        <taxon>Pseudomonadota</taxon>
        <taxon>Gammaproteobacteria</taxon>
        <taxon>Pseudomonadales</taxon>
        <taxon>Pseudomonadaceae</taxon>
        <taxon>Pseudomonas</taxon>
    </lineage>
</organism>
<keyword evidence="9" id="KW-0175">Coiled coil</keyword>
<dbReference type="InterPro" id="IPR000014">
    <property type="entry name" value="PAS"/>
</dbReference>
<evidence type="ECO:0000259" key="10">
    <source>
        <dbReference type="PROSITE" id="PS50111"/>
    </source>
</evidence>
<dbReference type="SUPFAM" id="SSF55785">
    <property type="entry name" value="PYP-like sensor domain (PAS domain)"/>
    <property type="match status" value="2"/>
</dbReference>
<name>V8R481_9PSED</name>
<dbReference type="SUPFAM" id="SSF58104">
    <property type="entry name" value="Methyl-accepting chemotaxis protein (MCP) signaling domain"/>
    <property type="match status" value="1"/>
</dbReference>
<dbReference type="CDD" id="cd00130">
    <property type="entry name" value="PAS"/>
    <property type="match status" value="2"/>
</dbReference>
<dbReference type="Pfam" id="PF08447">
    <property type="entry name" value="PAS_3"/>
    <property type="match status" value="1"/>
</dbReference>
<feature type="coiled-coil region" evidence="9">
    <location>
        <begin position="3"/>
        <end position="30"/>
    </location>
</feature>